<dbReference type="GO" id="GO:0003676">
    <property type="term" value="F:nucleic acid binding"/>
    <property type="evidence" value="ECO:0007669"/>
    <property type="project" value="InterPro"/>
</dbReference>
<dbReference type="PROSITE" id="PS00092">
    <property type="entry name" value="N6_MTASE"/>
    <property type="match status" value="1"/>
</dbReference>
<proteinExistence type="predicted"/>
<evidence type="ECO:0000313" key="3">
    <source>
        <dbReference type="Proteomes" id="UP000019804"/>
    </source>
</evidence>
<accession>A0A017SK21</accession>
<dbReference type="InterPro" id="IPR029063">
    <property type="entry name" value="SAM-dependent_MTases_sf"/>
</dbReference>
<dbReference type="CDD" id="cd02440">
    <property type="entry name" value="AdoMet_MTases"/>
    <property type="match status" value="1"/>
</dbReference>
<dbReference type="AlphaFoldDB" id="A0A017SK21"/>
<dbReference type="InterPro" id="IPR050320">
    <property type="entry name" value="N5-glutamine_MTase"/>
</dbReference>
<dbReference type="InterPro" id="IPR025714">
    <property type="entry name" value="Methyltranfer_dom"/>
</dbReference>
<dbReference type="GeneID" id="63699047"/>
<gene>
    <name evidence="2" type="ORF">EURHEDRAFT_451112</name>
</gene>
<dbReference type="GO" id="GO:0032259">
    <property type="term" value="P:methylation"/>
    <property type="evidence" value="ECO:0007669"/>
    <property type="project" value="UniProtKB-KW"/>
</dbReference>
<name>A0A017SK21_ASPRC</name>
<keyword evidence="2" id="KW-0489">Methyltransferase</keyword>
<dbReference type="PANTHER" id="PTHR18895">
    <property type="entry name" value="HEMK METHYLTRANSFERASE"/>
    <property type="match status" value="1"/>
</dbReference>
<dbReference type="Gene3D" id="3.40.50.150">
    <property type="entry name" value="Vaccinia Virus protein VP39"/>
    <property type="match status" value="1"/>
</dbReference>
<dbReference type="HOGENOM" id="CLU_018398_0_0_1"/>
<dbReference type="Proteomes" id="UP000019804">
    <property type="component" value="Unassembled WGS sequence"/>
</dbReference>
<dbReference type="PANTHER" id="PTHR18895:SF74">
    <property type="entry name" value="MTRF1L RELEASE FACTOR GLUTAMINE METHYLTRANSFERASE"/>
    <property type="match status" value="1"/>
</dbReference>
<dbReference type="GO" id="GO:0005739">
    <property type="term" value="C:mitochondrion"/>
    <property type="evidence" value="ECO:0007669"/>
    <property type="project" value="TreeGrafter"/>
</dbReference>
<dbReference type="OrthoDB" id="269872at2759"/>
<dbReference type="RefSeq" id="XP_040640980.1">
    <property type="nucleotide sequence ID" value="XM_040783923.1"/>
</dbReference>
<dbReference type="EMBL" id="KK088416">
    <property type="protein sequence ID" value="EYE97292.1"/>
    <property type="molecule type" value="Genomic_DNA"/>
</dbReference>
<evidence type="ECO:0000259" key="1">
    <source>
        <dbReference type="Pfam" id="PF13847"/>
    </source>
</evidence>
<keyword evidence="2" id="KW-0808">Transferase</keyword>
<keyword evidence="3" id="KW-1185">Reference proteome</keyword>
<feature type="domain" description="Methyltransferase" evidence="1">
    <location>
        <begin position="137"/>
        <end position="207"/>
    </location>
</feature>
<organism evidence="2 3">
    <name type="scientific">Aspergillus ruber (strain CBS 135680)</name>
    <dbReference type="NCBI Taxonomy" id="1388766"/>
    <lineage>
        <taxon>Eukaryota</taxon>
        <taxon>Fungi</taxon>
        <taxon>Dikarya</taxon>
        <taxon>Ascomycota</taxon>
        <taxon>Pezizomycotina</taxon>
        <taxon>Eurotiomycetes</taxon>
        <taxon>Eurotiomycetidae</taxon>
        <taxon>Eurotiales</taxon>
        <taxon>Aspergillaceae</taxon>
        <taxon>Aspergillus</taxon>
        <taxon>Aspergillus subgen. Aspergillus</taxon>
    </lineage>
</organism>
<dbReference type="Pfam" id="PF13847">
    <property type="entry name" value="Methyltransf_31"/>
    <property type="match status" value="1"/>
</dbReference>
<sequence length="366" mass="41891">MPRIPTSTVIKAYRQNPLLPILLQECRSVSSAQNELRWLRERAIHAWKQWPWKYSASGWKTLLRTMCKVRSKGMPLQYILGDQPFGNLEILCEKGVLIPRPETESYTIHAAELISRYFLASGGQNEYVEPSGLIRPLRILDLCTGTGCISLLLHSLLAPRFQQLFILGIDISAAAIQLATRNLDHNLQLGLLSDRSYREVHFHQGDVLGRDNGHNPEIDEILETYTPRWRMSPGLREGFDWDILVSNPPYISPNSLRDGTTARSVRLFEPELALVPPANMNYLSTMDYKREDIFYHHLIALSFKLSIRLTVLECGSRQQGNRVIAICKAFSIKLSEDHEWTVDIWFEGQTDHTDNKEGPCVIILRK</sequence>
<dbReference type="STRING" id="1388766.A0A017SK21"/>
<dbReference type="InterPro" id="IPR002052">
    <property type="entry name" value="DNA_methylase_N6_adenine_CS"/>
</dbReference>
<dbReference type="GO" id="GO:0008168">
    <property type="term" value="F:methyltransferase activity"/>
    <property type="evidence" value="ECO:0007669"/>
    <property type="project" value="UniProtKB-KW"/>
</dbReference>
<protein>
    <submittedName>
        <fullName evidence="2">S-adenosyl-L-methionine-dependent methyltransferase</fullName>
    </submittedName>
</protein>
<reference evidence="3" key="1">
    <citation type="journal article" date="2014" name="Nat. Commun.">
        <title>Genomic adaptations of the halophilic Dead Sea filamentous fungus Eurotium rubrum.</title>
        <authorList>
            <person name="Kis-Papo T."/>
            <person name="Weig A.R."/>
            <person name="Riley R."/>
            <person name="Persoh D."/>
            <person name="Salamov A."/>
            <person name="Sun H."/>
            <person name="Lipzen A."/>
            <person name="Wasser S.P."/>
            <person name="Rambold G."/>
            <person name="Grigoriev I.V."/>
            <person name="Nevo E."/>
        </authorList>
    </citation>
    <scope>NUCLEOTIDE SEQUENCE [LARGE SCALE GENOMIC DNA]</scope>
    <source>
        <strain evidence="3">CBS 135680</strain>
    </source>
</reference>
<evidence type="ECO:0000313" key="2">
    <source>
        <dbReference type="EMBL" id="EYE97292.1"/>
    </source>
</evidence>
<dbReference type="SUPFAM" id="SSF53335">
    <property type="entry name" value="S-adenosyl-L-methionine-dependent methyltransferases"/>
    <property type="match status" value="1"/>
</dbReference>